<dbReference type="InterPro" id="IPR010265">
    <property type="entry name" value="Phage_lambda_TipM"/>
</dbReference>
<dbReference type="Pfam" id="PF05939">
    <property type="entry name" value="Phage_min_tail"/>
    <property type="match status" value="1"/>
</dbReference>
<sequence length="115" mass="12916">MTVETFNWPIQTATQPTLDVKDRIRKAQFGDGYEQVTGDGLNPSQLSFPYSFTGPSMRAMEIYNFLSRHKTKAFIFTPPYGEKGLYRVAADSLKRAVKGKTLLIVTATFEQAFAP</sequence>
<protein>
    <submittedName>
        <fullName evidence="1">Phage tail protein</fullName>
    </submittedName>
</protein>
<dbReference type="Proteomes" id="UP001246690">
    <property type="component" value="Chromosome"/>
</dbReference>
<keyword evidence="2" id="KW-1185">Reference proteome</keyword>
<dbReference type="EMBL" id="CP133838">
    <property type="protein sequence ID" value="WMY75421.1"/>
    <property type="molecule type" value="Genomic_DNA"/>
</dbReference>
<organism evidence="1 2">
    <name type="scientific">Buttiauxella selenatireducens</name>
    <dbReference type="NCBI Taxonomy" id="3073902"/>
    <lineage>
        <taxon>Bacteria</taxon>
        <taxon>Pseudomonadati</taxon>
        <taxon>Pseudomonadota</taxon>
        <taxon>Gammaproteobacteria</taxon>
        <taxon>Enterobacterales</taxon>
        <taxon>Enterobacteriaceae</taxon>
        <taxon>Buttiauxella</taxon>
    </lineage>
</organism>
<proteinExistence type="predicted"/>
<accession>A0ABY9SD59</accession>
<reference evidence="1 2" key="1">
    <citation type="submission" date="2023-09" db="EMBL/GenBank/DDBJ databases">
        <title>Buttiauxella selenatireducens sp. nov., isolated from the rhizosphere of Cardamine hupingshanesis.</title>
        <authorList>
            <person name="Zhang S."/>
            <person name="Xu Z."/>
            <person name="Wang H."/>
            <person name="Guo Y."/>
        </authorList>
    </citation>
    <scope>NUCLEOTIDE SEQUENCE [LARGE SCALE GENOMIC DNA]</scope>
    <source>
        <strain evidence="1 2">R73</strain>
    </source>
</reference>
<dbReference type="RefSeq" id="WP_309877835.1">
    <property type="nucleotide sequence ID" value="NZ_CP133838.1"/>
</dbReference>
<name>A0ABY9SD59_9ENTR</name>
<evidence type="ECO:0000313" key="2">
    <source>
        <dbReference type="Proteomes" id="UP001246690"/>
    </source>
</evidence>
<gene>
    <name evidence="1" type="ORF">RHD99_05535</name>
</gene>
<evidence type="ECO:0000313" key="1">
    <source>
        <dbReference type="EMBL" id="WMY75421.1"/>
    </source>
</evidence>